<keyword evidence="6" id="KW-1185">Reference proteome</keyword>
<comment type="catalytic activity">
    <reaction evidence="3">
        <text>CMP + phosphate = cytosine + alpha-D-ribose 1,5-bisphosphate</text>
        <dbReference type="Rhea" id="RHEA:36987"/>
        <dbReference type="ChEBI" id="CHEBI:16040"/>
        <dbReference type="ChEBI" id="CHEBI:43474"/>
        <dbReference type="ChEBI" id="CHEBI:60377"/>
        <dbReference type="ChEBI" id="CHEBI:68688"/>
        <dbReference type="EC" id="2.4.2.57"/>
    </reaction>
</comment>
<dbReference type="OrthoDB" id="9827at2157"/>
<dbReference type="SUPFAM" id="SSF54680">
    <property type="entry name" value="Pyrimidine nucleoside phosphorylase C-terminal domain"/>
    <property type="match status" value="1"/>
</dbReference>
<dbReference type="InterPro" id="IPR036566">
    <property type="entry name" value="PYNP-like_C_sf"/>
</dbReference>
<dbReference type="GO" id="GO:0005829">
    <property type="term" value="C:cytosol"/>
    <property type="evidence" value="ECO:0007669"/>
    <property type="project" value="TreeGrafter"/>
</dbReference>
<dbReference type="PANTHER" id="PTHR10515">
    <property type="entry name" value="THYMIDINE PHOSPHORYLASE"/>
    <property type="match status" value="1"/>
</dbReference>
<dbReference type="Pfam" id="PF02885">
    <property type="entry name" value="Glycos_trans_3N"/>
    <property type="match status" value="1"/>
</dbReference>
<dbReference type="InterPro" id="IPR017713">
    <property type="entry name" value="AMP_phosphorylase"/>
</dbReference>
<feature type="binding site" evidence="3">
    <location>
        <position position="205"/>
    </location>
    <ligand>
        <name>AMP</name>
        <dbReference type="ChEBI" id="CHEBI:456215"/>
    </ligand>
</feature>
<reference evidence="5" key="1">
    <citation type="submission" date="2014-12" db="EMBL/GenBank/DDBJ databases">
        <authorList>
            <person name="Huang H.-H."/>
            <person name="Chen S.-C."/>
            <person name="Lai M.-C."/>
        </authorList>
    </citation>
    <scope>NUCLEOTIDE SEQUENCE</scope>
    <source>
        <strain evidence="5">K1F9705b</strain>
    </source>
</reference>
<evidence type="ECO:0000256" key="2">
    <source>
        <dbReference type="ARBA" id="ARBA00022679"/>
    </source>
</evidence>
<dbReference type="Gene3D" id="3.40.1030.10">
    <property type="entry name" value="Nucleoside phosphorylase/phosphoribosyltransferase catalytic domain"/>
    <property type="match status" value="1"/>
</dbReference>
<feature type="binding site" evidence="3">
    <location>
        <position position="170"/>
    </location>
    <ligand>
        <name>AMP</name>
        <dbReference type="ChEBI" id="CHEBI:456215"/>
    </ligand>
</feature>
<dbReference type="SMART" id="SM00941">
    <property type="entry name" value="PYNP_C"/>
    <property type="match status" value="1"/>
</dbReference>
<evidence type="ECO:0000256" key="3">
    <source>
        <dbReference type="HAMAP-Rule" id="MF_02132"/>
    </source>
</evidence>
<comment type="caution">
    <text evidence="5">The sequence shown here is derived from an EMBL/GenBank/DDBJ whole genome shotgun (WGS) entry which is preliminary data.</text>
</comment>
<feature type="binding site" evidence="3">
    <location>
        <position position="290"/>
    </location>
    <ligand>
        <name>AMP</name>
        <dbReference type="ChEBI" id="CHEBI:456215"/>
    </ligand>
</feature>
<comment type="similarity">
    <text evidence="3">Belongs to the thymidine/pyrimidine-nucleoside phosphorylase family. Type 2 subfamily.</text>
</comment>
<keyword evidence="1 3" id="KW-0328">Glycosyltransferase</keyword>
<dbReference type="InterPro" id="IPR000053">
    <property type="entry name" value="Thymidine/pyrmidine_PPase"/>
</dbReference>
<dbReference type="Pfam" id="PF07831">
    <property type="entry name" value="PYNP_C"/>
    <property type="match status" value="1"/>
</dbReference>
<dbReference type="Gene3D" id="1.20.970.50">
    <property type="match status" value="1"/>
</dbReference>
<feature type="domain" description="Pyrimidine nucleoside phosphorylase C-terminal" evidence="4">
    <location>
        <begin position="426"/>
        <end position="493"/>
    </location>
</feature>
<comment type="catalytic activity">
    <reaction evidence="3">
        <text>AMP + phosphate = alpha-D-ribose 1,5-bisphosphate + adenine</text>
        <dbReference type="Rhea" id="RHEA:36975"/>
        <dbReference type="ChEBI" id="CHEBI:16708"/>
        <dbReference type="ChEBI" id="CHEBI:43474"/>
        <dbReference type="ChEBI" id="CHEBI:68688"/>
        <dbReference type="ChEBI" id="CHEBI:456215"/>
        <dbReference type="EC" id="2.4.2.57"/>
    </reaction>
</comment>
<dbReference type="InterPro" id="IPR000312">
    <property type="entry name" value="Glycosyl_Trfase_fam3"/>
</dbReference>
<dbReference type="GO" id="GO:0006206">
    <property type="term" value="P:pyrimidine nucleobase metabolic process"/>
    <property type="evidence" value="ECO:0007669"/>
    <property type="project" value="InterPro"/>
</dbReference>
<dbReference type="InterPro" id="IPR017459">
    <property type="entry name" value="Glycosyl_Trfase_fam3_N_dom"/>
</dbReference>
<sequence length="512" mass="54966">MVRLTGKVLDIEYRGVLLNRDDARTIGVLDGDRVELINEEKKTVAQAFVTTTATMLQQGTAGVYQVTNRRLQLEGGEAIEIRAVGRPASIDFIKKKMDKGKLTMEETQTIIREIVDDTLSPGEISAYLVGTYINGLDMDEIEYLTRSAVNTGEKLSFASHPIVDKHSIGGVPGNKITLLVVPIIVAAGLKCPKTSSRAITGAGGTADLMEAIAPVAFSAEELQSMTEKVGGAIVWGGATNIAPADDKIILYEYPLKIDPHGQMLASVMAKKFAVGADLVVIDIPVGRYAKVTTVEEGRKLARDFMELGDRLGMRVECALTYGEAPIGRSIGVNLEVAEALRILKGEEGPDSLIQKSAVIAGIALEMAGKVQAGEGTASALDLLTSGKADAMMQKIIEVQGGDPAVTAEDLPPGDHSFTVNAPETGYVVEMNNRALITIARAAGAPHDHGAGIHLHKKQGQHVKKGDPIFTIHADRSWRLQKALEEGRRLMPVVVEGMLIDRVPGNYWRTPMH</sequence>
<name>A0A8J8B522_9EURY</name>
<dbReference type="InterPro" id="IPR013102">
    <property type="entry name" value="PYNP_C"/>
</dbReference>
<dbReference type="Gene3D" id="3.90.1170.30">
    <property type="entry name" value="Pyrimidine nucleoside phosphorylase-like, C-terminal domain"/>
    <property type="match status" value="1"/>
</dbReference>
<comment type="catalytic activity">
    <reaction evidence="3">
        <text>UMP + phosphate = alpha-D-ribose 1,5-bisphosphate + uracil</text>
        <dbReference type="Rhea" id="RHEA:36991"/>
        <dbReference type="ChEBI" id="CHEBI:17568"/>
        <dbReference type="ChEBI" id="CHEBI:43474"/>
        <dbReference type="ChEBI" id="CHEBI:57865"/>
        <dbReference type="ChEBI" id="CHEBI:68688"/>
        <dbReference type="EC" id="2.4.2.57"/>
    </reaction>
</comment>
<dbReference type="InterPro" id="IPR013466">
    <property type="entry name" value="Thymidine/AMP_Pase"/>
</dbReference>
<dbReference type="PROSITE" id="PS00647">
    <property type="entry name" value="THYMID_PHOSPHORYLASE"/>
    <property type="match status" value="1"/>
</dbReference>
<dbReference type="Proteomes" id="UP000730161">
    <property type="component" value="Unassembled WGS sequence"/>
</dbReference>
<dbReference type="NCBIfam" id="NF003338">
    <property type="entry name" value="PRK04350.1"/>
    <property type="match status" value="1"/>
</dbReference>
<dbReference type="GO" id="GO:0006196">
    <property type="term" value="P:AMP catabolic process"/>
    <property type="evidence" value="ECO:0007669"/>
    <property type="project" value="UniProtKB-UniRule"/>
</dbReference>
<dbReference type="NCBIfam" id="TIGR03327">
    <property type="entry name" value="AMP_phos"/>
    <property type="match status" value="1"/>
</dbReference>
<dbReference type="GO" id="GO:0016208">
    <property type="term" value="F:AMP binding"/>
    <property type="evidence" value="ECO:0007669"/>
    <property type="project" value="UniProtKB-UniRule"/>
</dbReference>
<dbReference type="EMBL" id="JWHL01000011">
    <property type="protein sequence ID" value="MBR1369296.1"/>
    <property type="molecule type" value="Genomic_DNA"/>
</dbReference>
<dbReference type="GO" id="GO:0004645">
    <property type="term" value="F:1,4-alpha-oligoglucan phosphorylase activity"/>
    <property type="evidence" value="ECO:0007669"/>
    <property type="project" value="InterPro"/>
</dbReference>
<dbReference type="PANTHER" id="PTHR10515:SF0">
    <property type="entry name" value="THYMIDINE PHOSPHORYLASE"/>
    <property type="match status" value="1"/>
</dbReference>
<dbReference type="SUPFAM" id="SSF50692">
    <property type="entry name" value="ADC-like"/>
    <property type="match status" value="1"/>
</dbReference>
<dbReference type="GO" id="GO:0046125">
    <property type="term" value="P:pyrimidine deoxyribonucleoside metabolic process"/>
    <property type="evidence" value="ECO:0007669"/>
    <property type="project" value="InterPro"/>
</dbReference>
<organism evidence="5 6">
    <name type="scientific">Methanocalculus chunghsingensis</name>
    <dbReference type="NCBI Taxonomy" id="156457"/>
    <lineage>
        <taxon>Archaea</taxon>
        <taxon>Methanobacteriati</taxon>
        <taxon>Methanobacteriota</taxon>
        <taxon>Stenosarchaea group</taxon>
        <taxon>Methanomicrobia</taxon>
        <taxon>Methanomicrobiales</taxon>
        <taxon>Methanocalculaceae</taxon>
        <taxon>Methanocalculus</taxon>
    </lineage>
</organism>
<protein>
    <recommendedName>
        <fullName evidence="3">AMP phosphorylase</fullName>
        <shortName evidence="3">AMPpase</shortName>
        <ecNumber evidence="3">2.4.2.57</ecNumber>
    </recommendedName>
    <alternativeName>
        <fullName evidence="3">Nucleoside monophosphate phosphorylase</fullName>
        <shortName evidence="3">NMP phosphorylase</shortName>
    </alternativeName>
</protein>
<dbReference type="InterPro" id="IPR009010">
    <property type="entry name" value="Asp_de-COase-like_dom_sf"/>
</dbReference>
<evidence type="ECO:0000313" key="5">
    <source>
        <dbReference type="EMBL" id="MBR1369296.1"/>
    </source>
</evidence>
<evidence type="ECO:0000256" key="1">
    <source>
        <dbReference type="ARBA" id="ARBA00022676"/>
    </source>
</evidence>
<dbReference type="AlphaFoldDB" id="A0A8J8B522"/>
<dbReference type="InterPro" id="IPR017872">
    <property type="entry name" value="Pyrmidine_PPase_CS"/>
</dbReference>
<dbReference type="NCBIfam" id="TIGR02645">
    <property type="entry name" value="ARCH_P_rylase"/>
    <property type="match status" value="1"/>
</dbReference>
<comment type="function">
    <text evidence="3">Catalyzes the conversion of AMP and phosphate to adenine and ribose 1,5-bisphosphate (R15P). Exhibits phosphorylase activity toward CMP and UMP in addition to AMP. Functions in an archaeal AMP degradation pathway, together with R15P isomerase and RubisCO.</text>
</comment>
<evidence type="ECO:0000259" key="4">
    <source>
        <dbReference type="SMART" id="SM00941"/>
    </source>
</evidence>
<feature type="active site" description="Proton donor" evidence="3">
    <location>
        <position position="258"/>
    </location>
</feature>
<gene>
    <name evidence="5" type="ORF">RJ53_07240</name>
</gene>
<evidence type="ECO:0000313" key="6">
    <source>
        <dbReference type="Proteomes" id="UP000730161"/>
    </source>
</evidence>
<dbReference type="InterPro" id="IPR036320">
    <property type="entry name" value="Glycosyl_Trfase_fam3_N_dom_sf"/>
</dbReference>
<dbReference type="EC" id="2.4.2.57" evidence="3"/>
<dbReference type="SUPFAM" id="SSF52418">
    <property type="entry name" value="Nucleoside phosphorylase/phosphoribosyltransferase catalytic domain"/>
    <property type="match status" value="1"/>
</dbReference>
<accession>A0A8J8B522</accession>
<feature type="binding site" evidence="3">
    <location>
        <position position="266"/>
    </location>
    <ligand>
        <name>AMP</name>
        <dbReference type="ChEBI" id="CHEBI:456215"/>
    </ligand>
</feature>
<dbReference type="RefSeq" id="WP_211530996.1">
    <property type="nucleotide sequence ID" value="NZ_JWHL01000011.1"/>
</dbReference>
<dbReference type="Gene3D" id="2.40.40.20">
    <property type="match status" value="1"/>
</dbReference>
<keyword evidence="2 3" id="KW-0808">Transferase</keyword>
<dbReference type="GO" id="GO:0016763">
    <property type="term" value="F:pentosyltransferase activity"/>
    <property type="evidence" value="ECO:0007669"/>
    <property type="project" value="UniProtKB-UniRule"/>
</dbReference>
<dbReference type="Pfam" id="PF00591">
    <property type="entry name" value="Glycos_transf_3"/>
    <property type="match status" value="1"/>
</dbReference>
<dbReference type="SUPFAM" id="SSF47648">
    <property type="entry name" value="Nucleoside phosphorylase/phosphoribosyltransferase N-terminal domain"/>
    <property type="match status" value="1"/>
</dbReference>
<dbReference type="InterPro" id="IPR035902">
    <property type="entry name" value="Nuc_phospho_transferase"/>
</dbReference>
<dbReference type="HAMAP" id="MF_02132">
    <property type="entry name" value="AMP_phosphorylase"/>
    <property type="match status" value="1"/>
</dbReference>
<proteinExistence type="inferred from homology"/>
<feature type="binding site" evidence="3">
    <location>
        <begin position="196"/>
        <end position="201"/>
    </location>
    <ligand>
        <name>AMP</name>
        <dbReference type="ChEBI" id="CHEBI:456215"/>
    </ligand>
</feature>